<comment type="function">
    <text evidence="10">Mannosyltransferase that operates in the biosynthetic pathway of dolichol-linked oligosaccharides, the glycan precursors employed in protein asparagine (N)-glycosylation. The assembly of dolichol-linked oligosaccharides begins on the cytosolic side of the endoplasmic reticulum membrane and finishes in its lumen. The sequential addition of sugars to dolichol pyrophosphate produces dolichol-linked oligosaccharides containing fourteen sugars, including two GlcNAcs, nine mannoses and three glucoses. Once assembled, the oligosaccharide is transferred from the lipid to nascent proteins by oligosaccharyltransferases. In the lumen of the endoplasmic reticulum, adds the eighth mannose residue in an alpha-1,6 linkage onto Man(7)GlcNAc(2)-PP-dolichol to produce Man(8)GlcNAc(2)-PP-dolichol.</text>
</comment>
<feature type="transmembrane region" description="Helical" evidence="12">
    <location>
        <begin position="147"/>
        <end position="165"/>
    </location>
</feature>
<dbReference type="PANTHER" id="PTHR22760:SF1">
    <property type="entry name" value="DOL-P-MAN:MAN(7)GLCNAC(2)-PP-DOL ALPHA-1,6-MANNOSYLTRANSFERASE"/>
    <property type="match status" value="1"/>
</dbReference>
<evidence type="ECO:0000256" key="6">
    <source>
        <dbReference type="ARBA" id="ARBA00022692"/>
    </source>
</evidence>
<feature type="transmembrane region" description="Helical" evidence="12">
    <location>
        <begin position="93"/>
        <end position="111"/>
    </location>
</feature>
<feature type="transmembrane region" description="Helical" evidence="12">
    <location>
        <begin position="324"/>
        <end position="344"/>
    </location>
</feature>
<evidence type="ECO:0000256" key="9">
    <source>
        <dbReference type="ARBA" id="ARBA00023136"/>
    </source>
</evidence>
<dbReference type="EC" id="2.4.1.-" evidence="12"/>
<feature type="transmembrane region" description="Helical" evidence="12">
    <location>
        <begin position="273"/>
        <end position="293"/>
    </location>
</feature>
<evidence type="ECO:0000256" key="11">
    <source>
        <dbReference type="ARBA" id="ARBA00048899"/>
    </source>
</evidence>
<dbReference type="PANTHER" id="PTHR22760">
    <property type="entry name" value="GLYCOSYLTRANSFERASE"/>
    <property type="match status" value="1"/>
</dbReference>
<feature type="region of interest" description="Disordered" evidence="13">
    <location>
        <begin position="513"/>
        <end position="538"/>
    </location>
</feature>
<keyword evidence="4 12" id="KW-0328">Glycosyltransferase</keyword>
<keyword evidence="7 12" id="KW-0256">Endoplasmic reticulum</keyword>
<keyword evidence="9 12" id="KW-0472">Membrane</keyword>
<evidence type="ECO:0000313" key="14">
    <source>
        <dbReference type="EMBL" id="KAL2064972.1"/>
    </source>
</evidence>
<evidence type="ECO:0000256" key="12">
    <source>
        <dbReference type="RuleBase" id="RU363075"/>
    </source>
</evidence>
<keyword evidence="6 12" id="KW-0812">Transmembrane</keyword>
<keyword evidence="5" id="KW-0808">Transferase</keyword>
<feature type="transmembrane region" description="Helical" evidence="12">
    <location>
        <begin position="218"/>
        <end position="238"/>
    </location>
</feature>
<evidence type="ECO:0000256" key="3">
    <source>
        <dbReference type="ARBA" id="ARBA00007063"/>
    </source>
</evidence>
<feature type="transmembrane region" description="Helical" evidence="12">
    <location>
        <begin position="7"/>
        <end position="25"/>
    </location>
</feature>
<evidence type="ECO:0000256" key="2">
    <source>
        <dbReference type="ARBA" id="ARBA00004922"/>
    </source>
</evidence>
<sequence length="622" mass="69288">MKSIDVLLLPVIPVVILLHLLVAPYTKVEESFNIQATHDIITYGFPIRNTTLLQSFDHVTFSGAVPRTFVGASTLAFISGLAIQLLGDQYAQLIVRGFLGLSNAAILYTYALRLKRAFGRDVSRWYILLQASQFHVMFYASRTLPNMFAFGLTTLAFTLFLPVPGNYAAKVQKKQQFGIFCFVVAGVIFRSEIALLLFSQLSLLLLQSQISLRPMINAGLLSAVAALVVSVPIDSFFWQKPIWPELAGFYYNAIQGKSTDWGTSPLTFYFTNALPRLLLNPLILLLIPLAFAIPSIRYPARGLVIPSLLFITIYSLQPHKESRFIIYVVPPLTAAASLSASYIWTRRYKSLLYSFGAIILLCSIAGSFIASTTMLLISSLNYPGGDALSQLHTIIKADHASSSTSTNTTLNIHVDILSCMTGITHFQQTPHLKPTLHLHYDKTESPAELLLDPGFWSRFDYALMEEPGKAIGKWEVVRTVFAYSGIEILRPGDGSSFGENLERVYAANNLTRASTSSATGKGESDSENENGGNGQEGVLSSEDVQHEAAILEEQKEKVPWDEEREREKREIADRKTRLLLEEMGRFGTFRLVRDAVRVVTGGYWVGPRMEPRIRILRRVVED</sequence>
<comment type="caution">
    <text evidence="14">The sequence shown here is derived from an EMBL/GenBank/DDBJ whole genome shotgun (WGS) entry which is preliminary data.</text>
</comment>
<dbReference type="InterPro" id="IPR005599">
    <property type="entry name" value="GPI_mannosylTrfase"/>
</dbReference>
<keyword evidence="15" id="KW-1185">Reference proteome</keyword>
<evidence type="ECO:0000256" key="4">
    <source>
        <dbReference type="ARBA" id="ARBA00022676"/>
    </source>
</evidence>
<organism evidence="14 15">
    <name type="scientific">Oculimacula yallundae</name>
    <dbReference type="NCBI Taxonomy" id="86028"/>
    <lineage>
        <taxon>Eukaryota</taxon>
        <taxon>Fungi</taxon>
        <taxon>Dikarya</taxon>
        <taxon>Ascomycota</taxon>
        <taxon>Pezizomycotina</taxon>
        <taxon>Leotiomycetes</taxon>
        <taxon>Helotiales</taxon>
        <taxon>Ploettnerulaceae</taxon>
        <taxon>Oculimacula</taxon>
    </lineage>
</organism>
<evidence type="ECO:0000256" key="10">
    <source>
        <dbReference type="ARBA" id="ARBA00044721"/>
    </source>
</evidence>
<keyword evidence="8 12" id="KW-1133">Transmembrane helix</keyword>
<feature type="transmembrane region" description="Helical" evidence="12">
    <location>
        <begin position="351"/>
        <end position="377"/>
    </location>
</feature>
<comment type="catalytic activity">
    <reaction evidence="11">
        <text>an alpha-D-Man-(1-&gt;2)-alpha-D-Man-(1-&gt;2)-alpha-D-Man-(1-&gt;3)-[alpha-D-Man-(1-&gt;2)-alpha-D-Man-(1-&gt;3)-alpha-D-Man-(1-&gt;6)]-beta-D-Man-(1-&gt;4)-beta-D-GlcNAc-(1-&gt;4)-alpha-D-GlcNAc-diphospho-di-trans,poly-cis-dolichol + a di-trans,poly-cis-dolichyl beta-D-mannosyl phosphate = an alpha-D-Man-(1-&gt;2)-alpha-D-Man-(1-&gt;2)-alpha-D-Man-(1-&gt;3)-[alpha-D-Man-(1-&gt;2)-alpha-D-Man-(1-&gt;3)-[alpha-D-Man-(1-&gt;6)]-alpha-D-Man-(1-&gt;6)]-beta-D-Man-(1-&gt;4)-beta-D-GlcNAc-(1-&gt;4)-alpha-D-GlcNAc-diphospho-di-trans,poly-cis-dolichol + a di-trans,poly-cis-dolichyl phosphate + H(+)</text>
        <dbReference type="Rhea" id="RHEA:29535"/>
        <dbReference type="Rhea" id="RHEA-COMP:19498"/>
        <dbReference type="Rhea" id="RHEA-COMP:19501"/>
        <dbReference type="Rhea" id="RHEA-COMP:19518"/>
        <dbReference type="Rhea" id="RHEA-COMP:19519"/>
        <dbReference type="ChEBI" id="CHEBI:15378"/>
        <dbReference type="ChEBI" id="CHEBI:57683"/>
        <dbReference type="ChEBI" id="CHEBI:58211"/>
        <dbReference type="ChEBI" id="CHEBI:132517"/>
        <dbReference type="ChEBI" id="CHEBI:132519"/>
        <dbReference type="EC" id="2.4.1.260"/>
    </reaction>
    <physiologicalReaction direction="left-to-right" evidence="11">
        <dbReference type="Rhea" id="RHEA:29536"/>
    </physiologicalReaction>
</comment>
<proteinExistence type="inferred from homology"/>
<dbReference type="Pfam" id="PF03901">
    <property type="entry name" value="Glyco_transf_22"/>
    <property type="match status" value="1"/>
</dbReference>
<evidence type="ECO:0000256" key="13">
    <source>
        <dbReference type="SAM" id="MobiDB-lite"/>
    </source>
</evidence>
<feature type="transmembrane region" description="Helical" evidence="12">
    <location>
        <begin position="177"/>
        <end position="206"/>
    </location>
</feature>
<evidence type="ECO:0000256" key="1">
    <source>
        <dbReference type="ARBA" id="ARBA00004477"/>
    </source>
</evidence>
<gene>
    <name evidence="14" type="ORF">VTL71DRAFT_4112</name>
</gene>
<comment type="similarity">
    <text evidence="3 12">Belongs to the glycosyltransferase 22 family.</text>
</comment>
<reference evidence="14 15" key="1">
    <citation type="journal article" date="2024" name="Commun. Biol.">
        <title>Comparative genomic analysis of thermophilic fungi reveals convergent evolutionary adaptations and gene losses.</title>
        <authorList>
            <person name="Steindorff A.S."/>
            <person name="Aguilar-Pontes M.V."/>
            <person name="Robinson A.J."/>
            <person name="Andreopoulos B."/>
            <person name="LaButti K."/>
            <person name="Kuo A."/>
            <person name="Mondo S."/>
            <person name="Riley R."/>
            <person name="Otillar R."/>
            <person name="Haridas S."/>
            <person name="Lipzen A."/>
            <person name="Grimwood J."/>
            <person name="Schmutz J."/>
            <person name="Clum A."/>
            <person name="Reid I.D."/>
            <person name="Moisan M.C."/>
            <person name="Butler G."/>
            <person name="Nguyen T.T.M."/>
            <person name="Dewar K."/>
            <person name="Conant G."/>
            <person name="Drula E."/>
            <person name="Henrissat B."/>
            <person name="Hansel C."/>
            <person name="Singer S."/>
            <person name="Hutchinson M.I."/>
            <person name="de Vries R.P."/>
            <person name="Natvig D.O."/>
            <person name="Powell A.J."/>
            <person name="Tsang A."/>
            <person name="Grigoriev I.V."/>
        </authorList>
    </citation>
    <scope>NUCLEOTIDE SEQUENCE [LARGE SCALE GENOMIC DNA]</scope>
    <source>
        <strain evidence="14 15">CBS 494.80</strain>
    </source>
</reference>
<name>A0ABR4C4V5_9HELO</name>
<evidence type="ECO:0000256" key="5">
    <source>
        <dbReference type="ARBA" id="ARBA00022679"/>
    </source>
</evidence>
<dbReference type="EMBL" id="JAZHXI010000013">
    <property type="protein sequence ID" value="KAL2064972.1"/>
    <property type="molecule type" value="Genomic_DNA"/>
</dbReference>
<protein>
    <recommendedName>
        <fullName evidence="12">Mannosyltransferase</fullName>
        <ecNumber evidence="12">2.4.1.-</ecNumber>
    </recommendedName>
</protein>
<accession>A0ABR4C4V5</accession>
<comment type="subcellular location">
    <subcellularLocation>
        <location evidence="1 12">Endoplasmic reticulum membrane</location>
        <topology evidence="1 12">Multi-pass membrane protein</topology>
    </subcellularLocation>
</comment>
<evidence type="ECO:0000313" key="15">
    <source>
        <dbReference type="Proteomes" id="UP001595075"/>
    </source>
</evidence>
<comment type="pathway">
    <text evidence="2">Protein modification; protein glycosylation.</text>
</comment>
<evidence type="ECO:0000256" key="7">
    <source>
        <dbReference type="ARBA" id="ARBA00022824"/>
    </source>
</evidence>
<feature type="transmembrane region" description="Helical" evidence="12">
    <location>
        <begin position="68"/>
        <end position="86"/>
    </location>
</feature>
<evidence type="ECO:0000256" key="8">
    <source>
        <dbReference type="ARBA" id="ARBA00022989"/>
    </source>
</evidence>
<dbReference type="Proteomes" id="UP001595075">
    <property type="component" value="Unassembled WGS sequence"/>
</dbReference>